<evidence type="ECO:0000259" key="8">
    <source>
        <dbReference type="Pfam" id="PF02770"/>
    </source>
</evidence>
<dbReference type="InterPro" id="IPR009100">
    <property type="entry name" value="AcylCoA_DH/oxidase_NM_dom_sf"/>
</dbReference>
<evidence type="ECO:0000256" key="5">
    <source>
        <dbReference type="ARBA" id="ARBA00023002"/>
    </source>
</evidence>
<comment type="cofactor">
    <cofactor evidence="1 6">
        <name>FAD</name>
        <dbReference type="ChEBI" id="CHEBI:57692"/>
    </cofactor>
</comment>
<feature type="domain" description="Acyl-CoA oxidase/dehydrogenase middle" evidence="8">
    <location>
        <begin position="130"/>
        <end position="227"/>
    </location>
</feature>
<dbReference type="Pfam" id="PF02770">
    <property type="entry name" value="Acyl-CoA_dh_M"/>
    <property type="match status" value="1"/>
</dbReference>
<dbReference type="Gene3D" id="1.20.140.10">
    <property type="entry name" value="Butyryl-CoA Dehydrogenase, subunit A, domain 3"/>
    <property type="match status" value="1"/>
</dbReference>
<keyword evidence="11" id="KW-1185">Reference proteome</keyword>
<dbReference type="InterPro" id="IPR006091">
    <property type="entry name" value="Acyl-CoA_Oxase/DH_mid-dom"/>
</dbReference>
<sequence>MDFNDTAAEASFRNEVRAWLAANAAPRVGAEDKFGDGLDHAAYLAAAKEWQARKAAAGYAAIPWPREMGGLGGTPAQQIIYAQEEARFLVPSLVFEVSLGTALPTVAMWGTDEQKQRFLAPALKGEDIWCQMFSEPAAGSDLGNVRTRAVRDGDDGGDDWLLTGQKVWTSGAHFADYGIVLARTDWDKPKSKGLTMFIMDMKAPGVEVRPIRQATNDAHFNEVFMNEVRIPDTMRLGAEDQGWKIMIGTLMQERFSLGEQFGGDLYNRLIALAKQVRWGGRPAIQNDNVRAGIVDCYLRQFGVELIVKRGMSAISRGESPGPEMAAVKLVGARAFQTGGALAVELGGAEGLIAAQDLGQQWALPQTLWLSGAGARIAGGTDQIQKNTIAERILGLPGEIRTDRNVPFRDLESG</sequence>
<dbReference type="InterPro" id="IPR037069">
    <property type="entry name" value="AcylCoA_DH/ox_N_sf"/>
</dbReference>
<dbReference type="Gene3D" id="2.40.110.10">
    <property type="entry name" value="Butyryl-CoA Dehydrogenase, subunit A, domain 2"/>
    <property type="match status" value="1"/>
</dbReference>
<evidence type="ECO:0000256" key="4">
    <source>
        <dbReference type="ARBA" id="ARBA00022827"/>
    </source>
</evidence>
<dbReference type="EMBL" id="JAVRHS010000004">
    <property type="protein sequence ID" value="MDT0576018.1"/>
    <property type="molecule type" value="Genomic_DNA"/>
</dbReference>
<protein>
    <submittedName>
        <fullName evidence="10">Acyl-CoA dehydrogenase family protein</fullName>
    </submittedName>
</protein>
<keyword evidence="3 6" id="KW-0285">Flavoprotein</keyword>
<evidence type="ECO:0000313" key="10">
    <source>
        <dbReference type="EMBL" id="MDT0576018.1"/>
    </source>
</evidence>
<dbReference type="Pfam" id="PF00441">
    <property type="entry name" value="Acyl-CoA_dh_1"/>
    <property type="match status" value="1"/>
</dbReference>
<gene>
    <name evidence="10" type="ORF">RM533_07440</name>
</gene>
<comment type="similarity">
    <text evidence="2 6">Belongs to the acyl-CoA dehydrogenase family.</text>
</comment>
<accession>A0ABU2ZJ18</accession>
<dbReference type="PANTHER" id="PTHR43292">
    <property type="entry name" value="ACYL-COA DEHYDROGENASE"/>
    <property type="match status" value="1"/>
</dbReference>
<dbReference type="SUPFAM" id="SSF47203">
    <property type="entry name" value="Acyl-CoA dehydrogenase C-terminal domain-like"/>
    <property type="match status" value="1"/>
</dbReference>
<organism evidence="10 11">
    <name type="scientific">Croceicoccus esteveae</name>
    <dbReference type="NCBI Taxonomy" id="3075597"/>
    <lineage>
        <taxon>Bacteria</taxon>
        <taxon>Pseudomonadati</taxon>
        <taxon>Pseudomonadota</taxon>
        <taxon>Alphaproteobacteria</taxon>
        <taxon>Sphingomonadales</taxon>
        <taxon>Erythrobacteraceae</taxon>
        <taxon>Croceicoccus</taxon>
    </lineage>
</organism>
<feature type="domain" description="Acyl-CoA dehydrogenase/oxidase C-terminal" evidence="7">
    <location>
        <begin position="240"/>
        <end position="393"/>
    </location>
</feature>
<evidence type="ECO:0000256" key="2">
    <source>
        <dbReference type="ARBA" id="ARBA00009347"/>
    </source>
</evidence>
<evidence type="ECO:0000256" key="3">
    <source>
        <dbReference type="ARBA" id="ARBA00022630"/>
    </source>
</evidence>
<comment type="caution">
    <text evidence="10">The sequence shown here is derived from an EMBL/GenBank/DDBJ whole genome shotgun (WGS) entry which is preliminary data.</text>
</comment>
<dbReference type="Pfam" id="PF02771">
    <property type="entry name" value="Acyl-CoA_dh_N"/>
    <property type="match status" value="1"/>
</dbReference>
<evidence type="ECO:0000256" key="6">
    <source>
        <dbReference type="RuleBase" id="RU362125"/>
    </source>
</evidence>
<dbReference type="InterPro" id="IPR052161">
    <property type="entry name" value="Mycobact_Acyl-CoA_DH"/>
</dbReference>
<proteinExistence type="inferred from homology"/>
<dbReference type="PANTHER" id="PTHR43292:SF4">
    <property type="entry name" value="ACYL-COA DEHYDROGENASE FADE34"/>
    <property type="match status" value="1"/>
</dbReference>
<keyword evidence="5 6" id="KW-0560">Oxidoreductase</keyword>
<evidence type="ECO:0000313" key="11">
    <source>
        <dbReference type="Proteomes" id="UP001259803"/>
    </source>
</evidence>
<evidence type="ECO:0000256" key="1">
    <source>
        <dbReference type="ARBA" id="ARBA00001974"/>
    </source>
</evidence>
<dbReference type="Gene3D" id="1.10.540.10">
    <property type="entry name" value="Acyl-CoA dehydrogenase/oxidase, N-terminal domain"/>
    <property type="match status" value="1"/>
</dbReference>
<dbReference type="InterPro" id="IPR009075">
    <property type="entry name" value="AcylCo_DH/oxidase_C"/>
</dbReference>
<evidence type="ECO:0000259" key="7">
    <source>
        <dbReference type="Pfam" id="PF00441"/>
    </source>
</evidence>
<evidence type="ECO:0000259" key="9">
    <source>
        <dbReference type="Pfam" id="PF02771"/>
    </source>
</evidence>
<dbReference type="Proteomes" id="UP001259803">
    <property type="component" value="Unassembled WGS sequence"/>
</dbReference>
<dbReference type="RefSeq" id="WP_311340594.1">
    <property type="nucleotide sequence ID" value="NZ_JAVRHS010000004.1"/>
</dbReference>
<dbReference type="InterPro" id="IPR036250">
    <property type="entry name" value="AcylCo_DH-like_C"/>
</dbReference>
<dbReference type="InterPro" id="IPR013786">
    <property type="entry name" value="AcylCoA_DH/ox_N"/>
</dbReference>
<dbReference type="InterPro" id="IPR046373">
    <property type="entry name" value="Acyl-CoA_Oxase/DH_mid-dom_sf"/>
</dbReference>
<reference evidence="10 11" key="1">
    <citation type="submission" date="2023-09" db="EMBL/GenBank/DDBJ databases">
        <authorList>
            <person name="Rey-Velasco X."/>
        </authorList>
    </citation>
    <scope>NUCLEOTIDE SEQUENCE [LARGE SCALE GENOMIC DNA]</scope>
    <source>
        <strain evidence="10 11">F390</strain>
    </source>
</reference>
<name>A0ABU2ZJ18_9SPHN</name>
<dbReference type="SUPFAM" id="SSF56645">
    <property type="entry name" value="Acyl-CoA dehydrogenase NM domain-like"/>
    <property type="match status" value="1"/>
</dbReference>
<keyword evidence="4 6" id="KW-0274">FAD</keyword>
<feature type="domain" description="Acyl-CoA dehydrogenase/oxidase N-terminal" evidence="9">
    <location>
        <begin position="7"/>
        <end position="126"/>
    </location>
</feature>